<reference evidence="14 15" key="1">
    <citation type="submission" date="2019-03" db="EMBL/GenBank/DDBJ databases">
        <authorList>
            <person name="Kim M.K.M."/>
        </authorList>
    </citation>
    <scope>NUCLEOTIDE SEQUENCE [LARGE SCALE GENOMIC DNA]</scope>
    <source>
        <strain evidence="14 15">18JY21-1</strain>
    </source>
</reference>
<name>A0A4V2WNU8_9BACL</name>
<evidence type="ECO:0000256" key="1">
    <source>
        <dbReference type="ARBA" id="ARBA00004651"/>
    </source>
</evidence>
<evidence type="ECO:0000256" key="4">
    <source>
        <dbReference type="ARBA" id="ARBA00022475"/>
    </source>
</evidence>
<dbReference type="PIRSF" id="PIRSF003097">
    <property type="entry name" value="FtsX"/>
    <property type="match status" value="1"/>
</dbReference>
<dbReference type="RefSeq" id="WP_132418462.1">
    <property type="nucleotide sequence ID" value="NZ_SKFG01000011.1"/>
</dbReference>
<keyword evidence="9 10" id="KW-0131">Cell cycle</keyword>
<evidence type="ECO:0000256" key="2">
    <source>
        <dbReference type="ARBA" id="ARBA00007379"/>
    </source>
</evidence>
<evidence type="ECO:0000256" key="9">
    <source>
        <dbReference type="ARBA" id="ARBA00023306"/>
    </source>
</evidence>
<dbReference type="NCBIfam" id="NF038347">
    <property type="entry name" value="FtsX_Gpos"/>
    <property type="match status" value="1"/>
</dbReference>
<dbReference type="GO" id="GO:0051301">
    <property type="term" value="P:cell division"/>
    <property type="evidence" value="ECO:0007669"/>
    <property type="project" value="UniProtKB-KW"/>
</dbReference>
<organism evidence="14 15">
    <name type="scientific">Paenibacillus albiflavus</name>
    <dbReference type="NCBI Taxonomy" id="2545760"/>
    <lineage>
        <taxon>Bacteria</taxon>
        <taxon>Bacillati</taxon>
        <taxon>Bacillota</taxon>
        <taxon>Bacilli</taxon>
        <taxon>Bacillales</taxon>
        <taxon>Paenibacillaceae</taxon>
        <taxon>Paenibacillus</taxon>
    </lineage>
</organism>
<protein>
    <recommendedName>
        <fullName evidence="3 10">Cell division protein FtsX</fullName>
    </recommendedName>
</protein>
<comment type="function">
    <text evidence="10">Part of the ABC transporter FtsEX involved in asymmetric cellular division facilitating the initiation of sporulation.</text>
</comment>
<dbReference type="Gene3D" id="3.30.70.3040">
    <property type="match status" value="1"/>
</dbReference>
<dbReference type="AlphaFoldDB" id="A0A4V2WNU8"/>
<feature type="transmembrane region" description="Helical" evidence="11">
    <location>
        <begin position="21"/>
        <end position="44"/>
    </location>
</feature>
<dbReference type="InterPro" id="IPR004513">
    <property type="entry name" value="FtsX"/>
</dbReference>
<keyword evidence="8 10" id="KW-0472">Membrane</keyword>
<evidence type="ECO:0000259" key="12">
    <source>
        <dbReference type="Pfam" id="PF02687"/>
    </source>
</evidence>
<keyword evidence="5 10" id="KW-0132">Cell division</keyword>
<dbReference type="InterPro" id="IPR058204">
    <property type="entry name" value="FtsX_firmicutes-type"/>
</dbReference>
<proteinExistence type="inferred from homology"/>
<dbReference type="PANTHER" id="PTHR47755">
    <property type="entry name" value="CELL DIVISION PROTEIN FTSX"/>
    <property type="match status" value="1"/>
</dbReference>
<evidence type="ECO:0000313" key="14">
    <source>
        <dbReference type="EMBL" id="TCZ76872.1"/>
    </source>
</evidence>
<dbReference type="PANTHER" id="PTHR47755:SF1">
    <property type="entry name" value="CELL DIVISION PROTEIN FTSX"/>
    <property type="match status" value="1"/>
</dbReference>
<feature type="transmembrane region" description="Helical" evidence="11">
    <location>
        <begin position="221"/>
        <end position="247"/>
    </location>
</feature>
<keyword evidence="4 10" id="KW-1003">Cell membrane</keyword>
<gene>
    <name evidence="14" type="ORF">E0485_12910</name>
</gene>
<feature type="transmembrane region" description="Helical" evidence="11">
    <location>
        <begin position="270"/>
        <end position="294"/>
    </location>
</feature>
<comment type="similarity">
    <text evidence="2 10">Belongs to the ABC-4 integral membrane protein family. FtsX subfamily.</text>
</comment>
<accession>A0A4V2WNU8</accession>
<feature type="domain" description="ABC3 transporter permease C-terminal" evidence="12">
    <location>
        <begin position="178"/>
        <end position="298"/>
    </location>
</feature>
<evidence type="ECO:0000256" key="8">
    <source>
        <dbReference type="ARBA" id="ARBA00023136"/>
    </source>
</evidence>
<evidence type="ECO:0000256" key="6">
    <source>
        <dbReference type="ARBA" id="ARBA00022692"/>
    </source>
</evidence>
<feature type="transmembrane region" description="Helical" evidence="11">
    <location>
        <begin position="175"/>
        <end position="200"/>
    </location>
</feature>
<dbReference type="OrthoDB" id="9812531at2"/>
<comment type="caution">
    <text evidence="14">The sequence shown here is derived from an EMBL/GenBank/DDBJ whole genome shotgun (WGS) entry which is preliminary data.</text>
</comment>
<feature type="domain" description="FtsX extracellular" evidence="13">
    <location>
        <begin position="59"/>
        <end position="142"/>
    </location>
</feature>
<dbReference type="InterPro" id="IPR003838">
    <property type="entry name" value="ABC3_permease_C"/>
</dbReference>
<evidence type="ECO:0000259" key="13">
    <source>
        <dbReference type="Pfam" id="PF18075"/>
    </source>
</evidence>
<dbReference type="Proteomes" id="UP000295418">
    <property type="component" value="Unassembled WGS sequence"/>
</dbReference>
<sequence length="300" mass="33606">MKTRTLIRHLREGFKNIIRNGWMTFASISSITISLFILGVFILLSMNVNYFAEQVESDVKIEVYLGVNLPQERVDALRKDIESIPGVWKTTYVPKEEGLKYLREQLGDVLEGTDDDNPLMDAYTIEVDNPRNIESVANTILALDTGKKEHEIFKVNYGKGVVDKLFKVTDTIRNVGFVLVALLAVTAIFLIANTIKLTIMARETEISIMKLVGATNWFIRWPFFIEGALLGLIGSVIPVAVILFGYWKLDNAKSLDFSLLMISFKPFNEVSLPITAVLLGLGIFIGVWGSVVSVRKSLKV</sequence>
<keyword evidence="15" id="KW-1185">Reference proteome</keyword>
<evidence type="ECO:0000256" key="7">
    <source>
        <dbReference type="ARBA" id="ARBA00022989"/>
    </source>
</evidence>
<evidence type="ECO:0000256" key="11">
    <source>
        <dbReference type="SAM" id="Phobius"/>
    </source>
</evidence>
<dbReference type="GO" id="GO:0005886">
    <property type="term" value="C:plasma membrane"/>
    <property type="evidence" value="ECO:0007669"/>
    <property type="project" value="UniProtKB-SubCell"/>
</dbReference>
<dbReference type="Pfam" id="PF02687">
    <property type="entry name" value="FtsX"/>
    <property type="match status" value="1"/>
</dbReference>
<dbReference type="InterPro" id="IPR040690">
    <property type="entry name" value="FtsX_ECD"/>
</dbReference>
<evidence type="ECO:0000313" key="15">
    <source>
        <dbReference type="Proteomes" id="UP000295418"/>
    </source>
</evidence>
<keyword evidence="7 11" id="KW-1133">Transmembrane helix</keyword>
<keyword evidence="6 11" id="KW-0812">Transmembrane</keyword>
<evidence type="ECO:0000256" key="10">
    <source>
        <dbReference type="PIRNR" id="PIRNR003097"/>
    </source>
</evidence>
<comment type="subcellular location">
    <subcellularLocation>
        <location evidence="1">Cell membrane</location>
        <topology evidence="1">Multi-pass membrane protein</topology>
    </subcellularLocation>
</comment>
<evidence type="ECO:0000256" key="5">
    <source>
        <dbReference type="ARBA" id="ARBA00022618"/>
    </source>
</evidence>
<dbReference type="EMBL" id="SKFG01000011">
    <property type="protein sequence ID" value="TCZ76872.1"/>
    <property type="molecule type" value="Genomic_DNA"/>
</dbReference>
<evidence type="ECO:0000256" key="3">
    <source>
        <dbReference type="ARBA" id="ARBA00021907"/>
    </source>
</evidence>
<dbReference type="Pfam" id="PF18075">
    <property type="entry name" value="FtsX_ECD"/>
    <property type="match status" value="1"/>
</dbReference>